<evidence type="ECO:0000256" key="1">
    <source>
        <dbReference type="SAM" id="Phobius"/>
    </source>
</evidence>
<protein>
    <submittedName>
        <fullName evidence="2">Uncharacterized protein</fullName>
    </submittedName>
</protein>
<accession>A0A4Z2HBI2</accession>
<feature type="transmembrane region" description="Helical" evidence="1">
    <location>
        <begin position="21"/>
        <end position="41"/>
    </location>
</feature>
<dbReference type="Proteomes" id="UP000314294">
    <property type="component" value="Unassembled WGS sequence"/>
</dbReference>
<organism evidence="2 3">
    <name type="scientific">Liparis tanakae</name>
    <name type="common">Tanaka's snailfish</name>
    <dbReference type="NCBI Taxonomy" id="230148"/>
    <lineage>
        <taxon>Eukaryota</taxon>
        <taxon>Metazoa</taxon>
        <taxon>Chordata</taxon>
        <taxon>Craniata</taxon>
        <taxon>Vertebrata</taxon>
        <taxon>Euteleostomi</taxon>
        <taxon>Actinopterygii</taxon>
        <taxon>Neopterygii</taxon>
        <taxon>Teleostei</taxon>
        <taxon>Neoteleostei</taxon>
        <taxon>Acanthomorphata</taxon>
        <taxon>Eupercaria</taxon>
        <taxon>Perciformes</taxon>
        <taxon>Cottioidei</taxon>
        <taxon>Cottales</taxon>
        <taxon>Liparidae</taxon>
        <taxon>Liparis</taxon>
    </lineage>
</organism>
<evidence type="ECO:0000313" key="2">
    <source>
        <dbReference type="EMBL" id="TNN63179.1"/>
    </source>
</evidence>
<evidence type="ECO:0000313" key="3">
    <source>
        <dbReference type="Proteomes" id="UP000314294"/>
    </source>
</evidence>
<name>A0A4Z2HBI2_9TELE</name>
<reference evidence="2 3" key="1">
    <citation type="submission" date="2019-03" db="EMBL/GenBank/DDBJ databases">
        <title>First draft genome of Liparis tanakae, snailfish: a comprehensive survey of snailfish specific genes.</title>
        <authorList>
            <person name="Kim W."/>
            <person name="Song I."/>
            <person name="Jeong J.-H."/>
            <person name="Kim D."/>
            <person name="Kim S."/>
            <person name="Ryu S."/>
            <person name="Song J.Y."/>
            <person name="Lee S.K."/>
        </authorList>
    </citation>
    <scope>NUCLEOTIDE SEQUENCE [LARGE SCALE GENOMIC DNA]</scope>
    <source>
        <tissue evidence="2">Muscle</tissue>
    </source>
</reference>
<keyword evidence="3" id="KW-1185">Reference proteome</keyword>
<comment type="caution">
    <text evidence="2">The sequence shown here is derived from an EMBL/GenBank/DDBJ whole genome shotgun (WGS) entry which is preliminary data.</text>
</comment>
<gene>
    <name evidence="2" type="ORF">EYF80_026643</name>
</gene>
<keyword evidence="1" id="KW-0812">Transmembrane</keyword>
<keyword evidence="1" id="KW-0472">Membrane</keyword>
<proteinExistence type="predicted"/>
<dbReference type="OrthoDB" id="8945849at2759"/>
<dbReference type="EMBL" id="SRLO01000279">
    <property type="protein sequence ID" value="TNN63179.1"/>
    <property type="molecule type" value="Genomic_DNA"/>
</dbReference>
<dbReference type="AlphaFoldDB" id="A0A4Z2HBI2"/>
<sequence length="88" mass="10072">MMIGHNRRVNQIINHGRQLGRSLMLLVHYTAVFVAFAGRSVQWMVDAVRWTTLFARYTVSVFDSIYRHLHWGKKTSVAGGASEISPRL</sequence>
<keyword evidence="1" id="KW-1133">Transmembrane helix</keyword>